<reference evidence="1 2" key="1">
    <citation type="submission" date="2023-03" db="EMBL/GenBank/DDBJ databases">
        <title>Draft genome sequence of type strain Streptomyces ferralitis JCM 14344.</title>
        <authorList>
            <person name="Klaysubun C."/>
            <person name="Duangmal K."/>
        </authorList>
    </citation>
    <scope>NUCLEOTIDE SEQUENCE [LARGE SCALE GENOMIC DNA]</scope>
    <source>
        <strain evidence="1 2">JCM 14344</strain>
    </source>
</reference>
<dbReference type="RefSeq" id="WP_275814774.1">
    <property type="nucleotide sequence ID" value="NZ_BAAANM010000023.1"/>
</dbReference>
<organism evidence="1 2">
    <name type="scientific">Streptantibioticus ferralitis</name>
    <dbReference type="NCBI Taxonomy" id="236510"/>
    <lineage>
        <taxon>Bacteria</taxon>
        <taxon>Bacillati</taxon>
        <taxon>Actinomycetota</taxon>
        <taxon>Actinomycetes</taxon>
        <taxon>Kitasatosporales</taxon>
        <taxon>Streptomycetaceae</taxon>
        <taxon>Streptantibioticus</taxon>
    </lineage>
</organism>
<proteinExistence type="predicted"/>
<evidence type="ECO:0000313" key="2">
    <source>
        <dbReference type="Proteomes" id="UP001220022"/>
    </source>
</evidence>
<sequence>MTLVQPPMMVHGGDHPARAMRLMIRDLARGRQGVAEAGDLKVRPLATPGPGVRVGDGSAIVHGARPWQGAYTQANIGDAIVEVLPTGPYARTDLLVLRIEDPEFEGDRDPRHEDVGYFHLIQGIDPRDTTAVREMTAIPLARITIPRNTAAITAEMISDLRRLANPRAERTLRTLHPKPGALAPAEHGRWTAWPKDATWTVEIPAWATKAAVVLTVTGLRIEGGSVYVEVRTVLGDHNGAPTVIDDDQGTSARRTTAVLADSFDVPAHYRGTRQQLTVQINQNDKYGHGNVSAAAGTAVVADVEFTESPI</sequence>
<evidence type="ECO:0000313" key="1">
    <source>
        <dbReference type="EMBL" id="MDF2257176.1"/>
    </source>
</evidence>
<dbReference type="Proteomes" id="UP001220022">
    <property type="component" value="Unassembled WGS sequence"/>
</dbReference>
<protein>
    <submittedName>
        <fullName evidence="1">Uncharacterized protein</fullName>
    </submittedName>
</protein>
<keyword evidence="2" id="KW-1185">Reference proteome</keyword>
<dbReference type="EMBL" id="JARHTQ010000009">
    <property type="protein sequence ID" value="MDF2257176.1"/>
    <property type="molecule type" value="Genomic_DNA"/>
</dbReference>
<gene>
    <name evidence="1" type="ORF">P2L57_15980</name>
</gene>
<name>A0ABT5Z0S9_9ACTN</name>
<accession>A0ABT5Z0S9</accession>
<comment type="caution">
    <text evidence="1">The sequence shown here is derived from an EMBL/GenBank/DDBJ whole genome shotgun (WGS) entry which is preliminary data.</text>
</comment>